<dbReference type="Proteomes" id="UP001056120">
    <property type="component" value="Linkage Group LG28"/>
</dbReference>
<sequence>MASEVPNQEGDPVPPAVNQEGDQVPPAGNQQGDPVWSNCERIQRGKKVDLKCGACGQLFKRGKIKRMKEHLDGQGNNVSKCKKVPAMVREMMIKSLSEADEKKKANLAVEGVGRGVRIGFFEQIWLRRL</sequence>
<proteinExistence type="predicted"/>
<dbReference type="EMBL" id="CM042045">
    <property type="protein sequence ID" value="KAI3682387.1"/>
    <property type="molecule type" value="Genomic_DNA"/>
</dbReference>
<comment type="caution">
    <text evidence="1">The sequence shown here is derived from an EMBL/GenBank/DDBJ whole genome shotgun (WGS) entry which is preliminary data.</text>
</comment>
<evidence type="ECO:0000313" key="2">
    <source>
        <dbReference type="Proteomes" id="UP001056120"/>
    </source>
</evidence>
<evidence type="ECO:0000313" key="1">
    <source>
        <dbReference type="EMBL" id="KAI3682387.1"/>
    </source>
</evidence>
<organism evidence="1 2">
    <name type="scientific">Smallanthus sonchifolius</name>
    <dbReference type="NCBI Taxonomy" id="185202"/>
    <lineage>
        <taxon>Eukaryota</taxon>
        <taxon>Viridiplantae</taxon>
        <taxon>Streptophyta</taxon>
        <taxon>Embryophyta</taxon>
        <taxon>Tracheophyta</taxon>
        <taxon>Spermatophyta</taxon>
        <taxon>Magnoliopsida</taxon>
        <taxon>eudicotyledons</taxon>
        <taxon>Gunneridae</taxon>
        <taxon>Pentapetalae</taxon>
        <taxon>asterids</taxon>
        <taxon>campanulids</taxon>
        <taxon>Asterales</taxon>
        <taxon>Asteraceae</taxon>
        <taxon>Asteroideae</taxon>
        <taxon>Heliantheae alliance</taxon>
        <taxon>Millerieae</taxon>
        <taxon>Smallanthus</taxon>
    </lineage>
</organism>
<protein>
    <submittedName>
        <fullName evidence="1">Uncharacterized protein</fullName>
    </submittedName>
</protein>
<name>A0ACB8YB11_9ASTR</name>
<reference evidence="1 2" key="2">
    <citation type="journal article" date="2022" name="Mol. Ecol. Resour.">
        <title>The genomes of chicory, endive, great burdock and yacon provide insights into Asteraceae paleo-polyploidization history and plant inulin production.</title>
        <authorList>
            <person name="Fan W."/>
            <person name="Wang S."/>
            <person name="Wang H."/>
            <person name="Wang A."/>
            <person name="Jiang F."/>
            <person name="Liu H."/>
            <person name="Zhao H."/>
            <person name="Xu D."/>
            <person name="Zhang Y."/>
        </authorList>
    </citation>
    <scope>NUCLEOTIDE SEQUENCE [LARGE SCALE GENOMIC DNA]</scope>
    <source>
        <strain evidence="2">cv. Yunnan</strain>
        <tissue evidence="1">Leaves</tissue>
    </source>
</reference>
<gene>
    <name evidence="1" type="ORF">L1987_82335</name>
</gene>
<accession>A0ACB8YB11</accession>
<keyword evidence="2" id="KW-1185">Reference proteome</keyword>
<reference evidence="2" key="1">
    <citation type="journal article" date="2022" name="Mol. Ecol. Resour.">
        <title>The genomes of chicory, endive, great burdock and yacon provide insights into Asteraceae palaeo-polyploidization history and plant inulin production.</title>
        <authorList>
            <person name="Fan W."/>
            <person name="Wang S."/>
            <person name="Wang H."/>
            <person name="Wang A."/>
            <person name="Jiang F."/>
            <person name="Liu H."/>
            <person name="Zhao H."/>
            <person name="Xu D."/>
            <person name="Zhang Y."/>
        </authorList>
    </citation>
    <scope>NUCLEOTIDE SEQUENCE [LARGE SCALE GENOMIC DNA]</scope>
    <source>
        <strain evidence="2">cv. Yunnan</strain>
    </source>
</reference>